<dbReference type="GO" id="GO:0004519">
    <property type="term" value="F:endonuclease activity"/>
    <property type="evidence" value="ECO:0007669"/>
    <property type="project" value="InterPro"/>
</dbReference>
<dbReference type="Proteomes" id="UP000019241">
    <property type="component" value="Unassembled WGS sequence"/>
</dbReference>
<dbReference type="Gene3D" id="1.10.30.50">
    <property type="match status" value="1"/>
</dbReference>
<dbReference type="CDD" id="cd00085">
    <property type="entry name" value="HNHc"/>
    <property type="match status" value="1"/>
</dbReference>
<name>W7DNM1_9LIST</name>
<dbReference type="InterPro" id="IPR003615">
    <property type="entry name" value="HNH_nuc"/>
</dbReference>
<dbReference type="SMART" id="SM00507">
    <property type="entry name" value="HNHc"/>
    <property type="match status" value="1"/>
</dbReference>
<sequence length="92" mass="11113">MLSKEKRRVFYKSCAWRSVRLLALERDNFECQVCKKNGDLFIQHDRATEDKHKRLDVDHIKDLEQFPELGLELDNLITLCVKCHNRKHERFN</sequence>
<dbReference type="EMBL" id="AODM01000016">
    <property type="protein sequence ID" value="EUJ59545.1"/>
    <property type="molecule type" value="Genomic_DNA"/>
</dbReference>
<reference evidence="2 3" key="1">
    <citation type="submission" date="2012-12" db="EMBL/GenBank/DDBJ databases">
        <title>Novel taxa of Listeriaceae from agricultural environments in the United States.</title>
        <authorList>
            <person name="den Bakker H.C."/>
            <person name="Allred A."/>
            <person name="Warchocki S."/>
            <person name="Wright E.M."/>
            <person name="Burrell A."/>
            <person name="Nightingale K.K."/>
            <person name="Kephart D."/>
            <person name="Wiedmann M."/>
        </authorList>
    </citation>
    <scope>NUCLEOTIDE SEQUENCE [LARGE SCALE GENOMIC DNA]</scope>
    <source>
        <strain evidence="2 3">FSL S10-1203</strain>
    </source>
</reference>
<feature type="domain" description="HNH nuclease" evidence="1">
    <location>
        <begin position="18"/>
        <end position="85"/>
    </location>
</feature>
<dbReference type="Pfam" id="PF01844">
    <property type="entry name" value="HNH"/>
    <property type="match status" value="1"/>
</dbReference>
<evidence type="ECO:0000313" key="2">
    <source>
        <dbReference type="EMBL" id="EUJ59545.1"/>
    </source>
</evidence>
<accession>W7DNM1</accession>
<comment type="caution">
    <text evidence="2">The sequence shown here is derived from an EMBL/GenBank/DDBJ whole genome shotgun (WGS) entry which is preliminary data.</text>
</comment>
<protein>
    <recommendedName>
        <fullName evidence="1">HNH nuclease domain-containing protein</fullName>
    </recommendedName>
</protein>
<dbReference type="InterPro" id="IPR002711">
    <property type="entry name" value="HNH"/>
</dbReference>
<organism evidence="2 3">
    <name type="scientific">Listeria fleischmannii FSL S10-1203</name>
    <dbReference type="NCBI Taxonomy" id="1265822"/>
    <lineage>
        <taxon>Bacteria</taxon>
        <taxon>Bacillati</taxon>
        <taxon>Bacillota</taxon>
        <taxon>Bacilli</taxon>
        <taxon>Bacillales</taxon>
        <taxon>Listeriaceae</taxon>
        <taxon>Listeria</taxon>
    </lineage>
</organism>
<dbReference type="GO" id="GO:0003676">
    <property type="term" value="F:nucleic acid binding"/>
    <property type="evidence" value="ECO:0007669"/>
    <property type="project" value="InterPro"/>
</dbReference>
<proteinExistence type="predicted"/>
<evidence type="ECO:0000313" key="3">
    <source>
        <dbReference type="Proteomes" id="UP000019241"/>
    </source>
</evidence>
<evidence type="ECO:0000259" key="1">
    <source>
        <dbReference type="SMART" id="SM00507"/>
    </source>
</evidence>
<dbReference type="GO" id="GO:0008270">
    <property type="term" value="F:zinc ion binding"/>
    <property type="evidence" value="ECO:0007669"/>
    <property type="project" value="InterPro"/>
</dbReference>
<gene>
    <name evidence="2" type="ORF">MCOL2_05555</name>
</gene>
<dbReference type="AlphaFoldDB" id="W7DNM1"/>